<dbReference type="EMBL" id="BMAW01052963">
    <property type="protein sequence ID" value="GFS88507.1"/>
    <property type="molecule type" value="Genomic_DNA"/>
</dbReference>
<evidence type="ECO:0000313" key="2">
    <source>
        <dbReference type="Proteomes" id="UP000887013"/>
    </source>
</evidence>
<comment type="caution">
    <text evidence="1">The sequence shown here is derived from an EMBL/GenBank/DDBJ whole genome shotgun (WGS) entry which is preliminary data.</text>
</comment>
<name>A0A8X6N150_NEPPI</name>
<feature type="non-terminal residue" evidence="1">
    <location>
        <position position="1"/>
    </location>
</feature>
<sequence length="34" mass="3782">HEMLCNSSRNNTSDSGIQESLILMRVPTTGLTLY</sequence>
<dbReference type="AlphaFoldDB" id="A0A8X6N150"/>
<proteinExistence type="predicted"/>
<reference evidence="1" key="1">
    <citation type="submission" date="2020-08" db="EMBL/GenBank/DDBJ databases">
        <title>Multicomponent nature underlies the extraordinary mechanical properties of spider dragline silk.</title>
        <authorList>
            <person name="Kono N."/>
            <person name="Nakamura H."/>
            <person name="Mori M."/>
            <person name="Yoshida Y."/>
            <person name="Ohtoshi R."/>
            <person name="Malay A.D."/>
            <person name="Moran D.A.P."/>
            <person name="Tomita M."/>
            <person name="Numata K."/>
            <person name="Arakawa K."/>
        </authorList>
    </citation>
    <scope>NUCLEOTIDE SEQUENCE</scope>
</reference>
<evidence type="ECO:0000313" key="1">
    <source>
        <dbReference type="EMBL" id="GFS88507.1"/>
    </source>
</evidence>
<gene>
    <name evidence="1" type="ORF">NPIL_446211</name>
</gene>
<keyword evidence="2" id="KW-1185">Reference proteome</keyword>
<organism evidence="1 2">
    <name type="scientific">Nephila pilipes</name>
    <name type="common">Giant wood spider</name>
    <name type="synonym">Nephila maculata</name>
    <dbReference type="NCBI Taxonomy" id="299642"/>
    <lineage>
        <taxon>Eukaryota</taxon>
        <taxon>Metazoa</taxon>
        <taxon>Ecdysozoa</taxon>
        <taxon>Arthropoda</taxon>
        <taxon>Chelicerata</taxon>
        <taxon>Arachnida</taxon>
        <taxon>Araneae</taxon>
        <taxon>Araneomorphae</taxon>
        <taxon>Entelegynae</taxon>
        <taxon>Araneoidea</taxon>
        <taxon>Nephilidae</taxon>
        <taxon>Nephila</taxon>
    </lineage>
</organism>
<protein>
    <submittedName>
        <fullName evidence="1">Uncharacterized protein</fullName>
    </submittedName>
</protein>
<accession>A0A8X6N150</accession>
<dbReference type="Proteomes" id="UP000887013">
    <property type="component" value="Unassembled WGS sequence"/>
</dbReference>